<organism evidence="8 9">
    <name type="scientific">Streptomyces phage Caelum</name>
    <dbReference type="NCBI Taxonomy" id="2530160"/>
    <lineage>
        <taxon>Viruses</taxon>
        <taxon>Duplodnaviria</taxon>
        <taxon>Heunggongvirae</taxon>
        <taxon>Uroviricota</taxon>
        <taxon>Caudoviricetes</taxon>
        <taxon>Arquatrovirinae</taxon>
        <taxon>Caelumvirus</taxon>
        <taxon>Caelumvirus caelum</taxon>
    </lineage>
</organism>
<gene>
    <name evidence="8" type="primary">36</name>
    <name evidence="8" type="ORF">SEA_CAELUM_36</name>
</gene>
<dbReference type="GeneID" id="64471410"/>
<dbReference type="PANTHER" id="PTHR11086">
    <property type="entry name" value="DEOXYCYTIDYLATE DEAMINASE-RELATED"/>
    <property type="match status" value="1"/>
</dbReference>
<dbReference type="PROSITE" id="PS51747">
    <property type="entry name" value="CYT_DCMP_DEAMINASES_2"/>
    <property type="match status" value="1"/>
</dbReference>
<dbReference type="InterPro" id="IPR016192">
    <property type="entry name" value="APOBEC/CMP_deaminase_Zn-bd"/>
</dbReference>
<sequence length="157" mass="16840">MRPSRDEWALGIADEVATMADCTRAQVGAVILSRRKRLLGVGYNGLPPGIPGCATAGNCPRGRLSREDCAPDSDYANCAADHAERNAIRDVLDKGIHPDELLDATLYVTRKPCPACQTLIEAVGIGRVVVRGEEDSKCSPPEGPWRSMLQVAVNSRA</sequence>
<dbReference type="GO" id="GO:0006220">
    <property type="term" value="P:pyrimidine nucleotide metabolic process"/>
    <property type="evidence" value="ECO:0007669"/>
    <property type="project" value="InterPro"/>
</dbReference>
<dbReference type="InterPro" id="IPR015517">
    <property type="entry name" value="dCMP_deaminase-rel"/>
</dbReference>
<dbReference type="PANTHER" id="PTHR11086:SF18">
    <property type="entry name" value="DEOXYCYTIDYLATE DEAMINASE"/>
    <property type="match status" value="1"/>
</dbReference>
<dbReference type="GO" id="GO:0008270">
    <property type="term" value="F:zinc ion binding"/>
    <property type="evidence" value="ECO:0007669"/>
    <property type="project" value="InterPro"/>
</dbReference>
<dbReference type="KEGG" id="vg:64471410"/>
<dbReference type="PIRSF" id="PIRSF006019">
    <property type="entry name" value="dCMP_deaminase"/>
    <property type="match status" value="1"/>
</dbReference>
<keyword evidence="9" id="KW-1185">Reference proteome</keyword>
<feature type="binding site" evidence="6">
    <location>
        <position position="113"/>
    </location>
    <ligand>
        <name>Zn(2+)</name>
        <dbReference type="ChEBI" id="CHEBI:29105"/>
        <note>catalytic</note>
    </ligand>
</feature>
<name>A0A481W108_9CAUD</name>
<evidence type="ECO:0000313" key="8">
    <source>
        <dbReference type="EMBL" id="QBI99397.1"/>
    </source>
</evidence>
<evidence type="ECO:0000256" key="6">
    <source>
        <dbReference type="PIRSR" id="PIRSR006019-2"/>
    </source>
</evidence>
<dbReference type="Pfam" id="PF00383">
    <property type="entry name" value="dCMP_cyt_deam_1"/>
    <property type="match status" value="1"/>
</dbReference>
<accession>A0A481W108</accession>
<proteinExistence type="inferred from homology"/>
<dbReference type="SUPFAM" id="SSF53927">
    <property type="entry name" value="Cytidine deaminase-like"/>
    <property type="match status" value="1"/>
</dbReference>
<keyword evidence="2 6" id="KW-0479">Metal-binding</keyword>
<feature type="domain" description="CMP/dCMP-type deaminase" evidence="7">
    <location>
        <begin position="4"/>
        <end position="156"/>
    </location>
</feature>
<feature type="binding site" evidence="6">
    <location>
        <position position="82"/>
    </location>
    <ligand>
        <name>Zn(2+)</name>
        <dbReference type="ChEBI" id="CHEBI:29105"/>
        <note>catalytic</note>
    </ligand>
</feature>
<evidence type="ECO:0000256" key="3">
    <source>
        <dbReference type="ARBA" id="ARBA00022801"/>
    </source>
</evidence>
<reference evidence="8 9" key="1">
    <citation type="submission" date="2019-02" db="EMBL/GenBank/DDBJ databases">
        <authorList>
            <person name="Paul L."/>
            <person name="Brownson E.L."/>
            <person name="Lucero K."/>
            <person name="Page S.T."/>
            <person name="Garlena R.A."/>
            <person name="Russell D.A."/>
            <person name="Pope W.H."/>
            <person name="Jacobs-Sera D."/>
            <person name="Hatfull G.F."/>
        </authorList>
    </citation>
    <scope>NUCLEOTIDE SEQUENCE [LARGE SCALE GENOMIC DNA]</scope>
</reference>
<dbReference type="RefSeq" id="YP_010055485.1">
    <property type="nucleotide sequence ID" value="NC_054666.1"/>
</dbReference>
<dbReference type="PROSITE" id="PS00903">
    <property type="entry name" value="CYT_DCMP_DEAMINASES_1"/>
    <property type="match status" value="1"/>
</dbReference>
<dbReference type="GO" id="GO:0004132">
    <property type="term" value="F:dCMP deaminase activity"/>
    <property type="evidence" value="ECO:0007669"/>
    <property type="project" value="InterPro"/>
</dbReference>
<comment type="similarity">
    <text evidence="1">Belongs to the cytidine and deoxycytidylate deaminase family.</text>
</comment>
<dbReference type="InterPro" id="IPR016193">
    <property type="entry name" value="Cytidine_deaminase-like"/>
</dbReference>
<comment type="cofactor">
    <cofactor evidence="6">
        <name>Zn(2+)</name>
        <dbReference type="ChEBI" id="CHEBI:29105"/>
    </cofactor>
</comment>
<dbReference type="InterPro" id="IPR016473">
    <property type="entry name" value="dCMP_deaminase"/>
</dbReference>
<keyword evidence="4 6" id="KW-0862">Zinc</keyword>
<dbReference type="InterPro" id="IPR002125">
    <property type="entry name" value="CMP_dCMP_dom"/>
</dbReference>
<dbReference type="EMBL" id="MK524524">
    <property type="protein sequence ID" value="QBI99397.1"/>
    <property type="molecule type" value="Genomic_DNA"/>
</dbReference>
<evidence type="ECO:0000256" key="1">
    <source>
        <dbReference type="ARBA" id="ARBA00006576"/>
    </source>
</evidence>
<dbReference type="Proteomes" id="UP000292314">
    <property type="component" value="Genome"/>
</dbReference>
<feature type="binding site" evidence="6">
    <location>
        <position position="116"/>
    </location>
    <ligand>
        <name>Zn(2+)</name>
        <dbReference type="ChEBI" id="CHEBI:29105"/>
        <note>catalytic</note>
    </ligand>
</feature>
<evidence type="ECO:0000256" key="2">
    <source>
        <dbReference type="ARBA" id="ARBA00022723"/>
    </source>
</evidence>
<evidence type="ECO:0000256" key="5">
    <source>
        <dbReference type="PIRSR" id="PIRSR006019-1"/>
    </source>
</evidence>
<feature type="active site" description="Proton donor" evidence="5">
    <location>
        <position position="84"/>
    </location>
</feature>
<protein>
    <submittedName>
        <fullName evidence="8">Deoxycytidylate deaminase</fullName>
    </submittedName>
</protein>
<dbReference type="Gene3D" id="3.40.140.10">
    <property type="entry name" value="Cytidine Deaminase, domain 2"/>
    <property type="match status" value="1"/>
</dbReference>
<keyword evidence="3" id="KW-0378">Hydrolase</keyword>
<evidence type="ECO:0000256" key="4">
    <source>
        <dbReference type="ARBA" id="ARBA00022833"/>
    </source>
</evidence>
<evidence type="ECO:0000259" key="7">
    <source>
        <dbReference type="PROSITE" id="PS51747"/>
    </source>
</evidence>
<evidence type="ECO:0000313" key="9">
    <source>
        <dbReference type="Proteomes" id="UP000292314"/>
    </source>
</evidence>